<organism evidence="2 3">
    <name type="scientific">Agromyces humatus</name>
    <dbReference type="NCBI Taxonomy" id="279573"/>
    <lineage>
        <taxon>Bacteria</taxon>
        <taxon>Bacillati</taxon>
        <taxon>Actinomycetota</taxon>
        <taxon>Actinomycetes</taxon>
        <taxon>Micrococcales</taxon>
        <taxon>Microbacteriaceae</taxon>
        <taxon>Agromyces</taxon>
    </lineage>
</organism>
<sequence>MPTVAEAEPGTEVANTIEPTMNAAESIRSRRGMDRTGRRDDGSYGGKRVSGRVRVGVGGYRRAQRRGMPRESHHSRGGFGKTASECSVAEEPIRVGS</sequence>
<keyword evidence="3" id="KW-1185">Reference proteome</keyword>
<dbReference type="Proteomes" id="UP001500506">
    <property type="component" value="Unassembled WGS sequence"/>
</dbReference>
<accession>A0ABN2KU02</accession>
<evidence type="ECO:0000313" key="2">
    <source>
        <dbReference type="EMBL" id="GAA1766108.1"/>
    </source>
</evidence>
<feature type="region of interest" description="Disordered" evidence="1">
    <location>
        <begin position="1"/>
        <end position="97"/>
    </location>
</feature>
<protein>
    <submittedName>
        <fullName evidence="2">Uncharacterized protein</fullName>
    </submittedName>
</protein>
<evidence type="ECO:0000256" key="1">
    <source>
        <dbReference type="SAM" id="MobiDB-lite"/>
    </source>
</evidence>
<dbReference type="EMBL" id="BAAANH010000006">
    <property type="protein sequence ID" value="GAA1766108.1"/>
    <property type="molecule type" value="Genomic_DNA"/>
</dbReference>
<name>A0ABN2KU02_9MICO</name>
<proteinExistence type="predicted"/>
<comment type="caution">
    <text evidence="2">The sequence shown here is derived from an EMBL/GenBank/DDBJ whole genome shotgun (WGS) entry which is preliminary data.</text>
</comment>
<reference evidence="2 3" key="1">
    <citation type="journal article" date="2019" name="Int. J. Syst. Evol. Microbiol.">
        <title>The Global Catalogue of Microorganisms (GCM) 10K type strain sequencing project: providing services to taxonomists for standard genome sequencing and annotation.</title>
        <authorList>
            <consortium name="The Broad Institute Genomics Platform"/>
            <consortium name="The Broad Institute Genome Sequencing Center for Infectious Disease"/>
            <person name="Wu L."/>
            <person name="Ma J."/>
        </authorList>
    </citation>
    <scope>NUCLEOTIDE SEQUENCE [LARGE SCALE GENOMIC DNA]</scope>
    <source>
        <strain evidence="2 3">JCM 14319</strain>
    </source>
</reference>
<feature type="compositionally biased region" description="Basic and acidic residues" evidence="1">
    <location>
        <begin position="27"/>
        <end position="42"/>
    </location>
</feature>
<gene>
    <name evidence="2" type="ORF">GCM10009747_27880</name>
</gene>
<evidence type="ECO:0000313" key="3">
    <source>
        <dbReference type="Proteomes" id="UP001500506"/>
    </source>
</evidence>